<evidence type="ECO:0000256" key="1">
    <source>
        <dbReference type="SAM" id="MobiDB-lite"/>
    </source>
</evidence>
<protein>
    <submittedName>
        <fullName evidence="2">Uncharacterized protein</fullName>
    </submittedName>
</protein>
<dbReference type="AlphaFoldDB" id="A0A061RV48"/>
<name>A0A061RV48_9CHLO</name>
<feature type="compositionally biased region" description="Basic and acidic residues" evidence="1">
    <location>
        <begin position="146"/>
        <end position="158"/>
    </location>
</feature>
<proteinExistence type="predicted"/>
<sequence length="158" mass="16457">GDARRENGCAASGRDQDATLGGQHVGCQGLQLLIADVFLDLLSGDPDKVLGGGAACWLGLPLQKLHLAEELCVTCAGEPKGGEGGEGIAAASARAVRFNSGCRSGIPSLRLTPSLAPQLLSRRLSQHVRLADDDGALTKRQRRSGAHRDSEVTGHRNT</sequence>
<evidence type="ECO:0000313" key="2">
    <source>
        <dbReference type="EMBL" id="JAC75853.1"/>
    </source>
</evidence>
<reference evidence="2" key="1">
    <citation type="submission" date="2014-05" db="EMBL/GenBank/DDBJ databases">
        <title>The transcriptome of the halophilic microalga Tetraselmis sp. GSL018 isolated from the Great Salt Lake, Utah.</title>
        <authorList>
            <person name="Jinkerson R.E."/>
            <person name="D'Adamo S."/>
            <person name="Posewitz M.C."/>
        </authorList>
    </citation>
    <scope>NUCLEOTIDE SEQUENCE</scope>
    <source>
        <strain evidence="2">GSL018</strain>
    </source>
</reference>
<feature type="region of interest" description="Disordered" evidence="1">
    <location>
        <begin position="131"/>
        <end position="158"/>
    </location>
</feature>
<accession>A0A061RV48</accession>
<gene>
    <name evidence="2" type="ORF">TSPGSL018_21894</name>
</gene>
<dbReference type="EMBL" id="GBEZ01009760">
    <property type="protein sequence ID" value="JAC75853.1"/>
    <property type="molecule type" value="Transcribed_RNA"/>
</dbReference>
<organism evidence="2">
    <name type="scientific">Tetraselmis sp. GSL018</name>
    <dbReference type="NCBI Taxonomy" id="582737"/>
    <lineage>
        <taxon>Eukaryota</taxon>
        <taxon>Viridiplantae</taxon>
        <taxon>Chlorophyta</taxon>
        <taxon>core chlorophytes</taxon>
        <taxon>Chlorodendrophyceae</taxon>
        <taxon>Chlorodendrales</taxon>
        <taxon>Chlorodendraceae</taxon>
        <taxon>Tetraselmis</taxon>
    </lineage>
</organism>
<feature type="non-terminal residue" evidence="2">
    <location>
        <position position="1"/>
    </location>
</feature>